<organism evidence="2 3">
    <name type="scientific">Yoonia rhodophyticola</name>
    <dbReference type="NCBI Taxonomy" id="3137370"/>
    <lineage>
        <taxon>Bacteria</taxon>
        <taxon>Pseudomonadati</taxon>
        <taxon>Pseudomonadota</taxon>
        <taxon>Alphaproteobacteria</taxon>
        <taxon>Rhodobacterales</taxon>
        <taxon>Paracoccaceae</taxon>
        <taxon>Yoonia</taxon>
    </lineage>
</organism>
<keyword evidence="1" id="KW-0812">Transmembrane</keyword>
<keyword evidence="1" id="KW-0472">Membrane</keyword>
<feature type="transmembrane region" description="Helical" evidence="1">
    <location>
        <begin position="80"/>
        <end position="97"/>
    </location>
</feature>
<evidence type="ECO:0000313" key="3">
    <source>
        <dbReference type="Proteomes" id="UP001470809"/>
    </source>
</evidence>
<feature type="transmembrane region" description="Helical" evidence="1">
    <location>
        <begin position="21"/>
        <end position="37"/>
    </location>
</feature>
<sequence length="148" mass="16749">MFKKEKIVRIAKLLAQQWDKFSRAVGWVLTFISPVVFETPSIPDGQNMPYDFAPTICAIIGFGCALFLFSSGKITPKVKFTALALSGIFALAAILSYRGDLEWIASPTYIQYLLEFFKFCIFYALFYVFLGIVFISGGDYMADKLRNF</sequence>
<name>A0AAN0NJL2_9RHOB</name>
<protein>
    <submittedName>
        <fullName evidence="2">Uncharacterized protein</fullName>
    </submittedName>
</protein>
<dbReference type="EMBL" id="CP151767">
    <property type="protein sequence ID" value="WZU66282.1"/>
    <property type="molecule type" value="Genomic_DNA"/>
</dbReference>
<keyword evidence="3" id="KW-1185">Reference proteome</keyword>
<keyword evidence="1" id="KW-1133">Transmembrane helix</keyword>
<dbReference type="KEGG" id="yrh:AABB31_14585"/>
<reference evidence="2" key="1">
    <citation type="submission" date="2024-08" db="EMBL/GenBank/DDBJ databases">
        <title>Phylogenomic analyses of a clade within the roseobacter group suggest taxonomic reassignments of species of the genera Aestuariivita, Citreicella, Loktanella, Nautella, Pelagibaca, Ruegeria, Thalassobius, Thiobacimonas and Tropicibacter, and the proposal o.</title>
        <authorList>
            <person name="Jeon C.O."/>
        </authorList>
    </citation>
    <scope>NUCLEOTIDE SEQUENCE</scope>
    <source>
        <strain evidence="2">SS1-5</strain>
    </source>
</reference>
<evidence type="ECO:0000256" key="1">
    <source>
        <dbReference type="SAM" id="Phobius"/>
    </source>
</evidence>
<feature type="transmembrane region" description="Helical" evidence="1">
    <location>
        <begin position="49"/>
        <end position="68"/>
    </location>
</feature>
<gene>
    <name evidence="2" type="ORF">AABB31_14585</name>
</gene>
<evidence type="ECO:0000313" key="2">
    <source>
        <dbReference type="EMBL" id="WZU66282.1"/>
    </source>
</evidence>
<proteinExistence type="predicted"/>
<dbReference type="RefSeq" id="WP_342075609.1">
    <property type="nucleotide sequence ID" value="NZ_CP151767.2"/>
</dbReference>
<feature type="transmembrane region" description="Helical" evidence="1">
    <location>
        <begin position="109"/>
        <end position="136"/>
    </location>
</feature>
<dbReference type="AlphaFoldDB" id="A0AAN0NJL2"/>
<accession>A0AAN0NJL2</accession>
<dbReference type="Proteomes" id="UP001470809">
    <property type="component" value="Chromosome"/>
</dbReference>